<feature type="chain" id="PRO_5034401592" evidence="2">
    <location>
        <begin position="25"/>
        <end position="261"/>
    </location>
</feature>
<keyword evidence="2" id="KW-0732">Signal</keyword>
<keyword evidence="4" id="KW-1185">Reference proteome</keyword>
<comment type="caution">
    <text evidence="3">The sequence shown here is derived from an EMBL/GenBank/DDBJ whole genome shotgun (WGS) entry which is preliminary data.</text>
</comment>
<feature type="region of interest" description="Disordered" evidence="1">
    <location>
        <begin position="69"/>
        <end position="96"/>
    </location>
</feature>
<feature type="compositionally biased region" description="Polar residues" evidence="1">
    <location>
        <begin position="69"/>
        <end position="93"/>
    </location>
</feature>
<dbReference type="AlphaFoldDB" id="A0A8H7W3J4"/>
<gene>
    <name evidence="3" type="ORF">IFR04_013030</name>
</gene>
<dbReference type="EMBL" id="JAFJYH010000293">
    <property type="protein sequence ID" value="KAG4413847.1"/>
    <property type="molecule type" value="Genomic_DNA"/>
</dbReference>
<evidence type="ECO:0000313" key="3">
    <source>
        <dbReference type="EMBL" id="KAG4413847.1"/>
    </source>
</evidence>
<organism evidence="3 4">
    <name type="scientific">Cadophora malorum</name>
    <dbReference type="NCBI Taxonomy" id="108018"/>
    <lineage>
        <taxon>Eukaryota</taxon>
        <taxon>Fungi</taxon>
        <taxon>Dikarya</taxon>
        <taxon>Ascomycota</taxon>
        <taxon>Pezizomycotina</taxon>
        <taxon>Leotiomycetes</taxon>
        <taxon>Helotiales</taxon>
        <taxon>Ploettnerulaceae</taxon>
        <taxon>Cadophora</taxon>
    </lineage>
</organism>
<dbReference type="OrthoDB" id="3553866at2759"/>
<feature type="signal peptide" evidence="2">
    <location>
        <begin position="1"/>
        <end position="24"/>
    </location>
</feature>
<dbReference type="Proteomes" id="UP000664132">
    <property type="component" value="Unassembled WGS sequence"/>
</dbReference>
<evidence type="ECO:0000256" key="1">
    <source>
        <dbReference type="SAM" id="MobiDB-lite"/>
    </source>
</evidence>
<protein>
    <submittedName>
        <fullName evidence="3">Uncharacterized protein</fullName>
    </submittedName>
</protein>
<evidence type="ECO:0000313" key="4">
    <source>
        <dbReference type="Proteomes" id="UP000664132"/>
    </source>
</evidence>
<accession>A0A8H7W3J4</accession>
<name>A0A8H7W3J4_9HELO</name>
<reference evidence="3" key="1">
    <citation type="submission" date="2021-02" db="EMBL/GenBank/DDBJ databases">
        <title>Genome sequence Cadophora malorum strain M34.</title>
        <authorList>
            <person name="Stefanovic E."/>
            <person name="Vu D."/>
            <person name="Scully C."/>
            <person name="Dijksterhuis J."/>
            <person name="Roader J."/>
            <person name="Houbraken J."/>
        </authorList>
    </citation>
    <scope>NUCLEOTIDE SEQUENCE</scope>
    <source>
        <strain evidence="3">M34</strain>
    </source>
</reference>
<evidence type="ECO:0000256" key="2">
    <source>
        <dbReference type="SAM" id="SignalP"/>
    </source>
</evidence>
<sequence length="261" mass="27456">MRTTLFILPLPLLILLTTQSLALALPAPHPANNPNPDPTLLESYLDFNLEPKSNNLFPGTFNANAHSLTKRNLGSNSNSQSPLTDPGPQNNAQACKPPALSKHEVDRLVGVLVGEMLSLHSHGIAFPYSANTHCSGAVELTSRIALPSNVLAEGKGAKGEEGRFNAKLKLRLTPMGRDNYGMKRVHFASLLERVKSAGLDYAFIGGDSDSQGEGEGEIIGLGGEGERGKEGRAGVLEGVSGDVGFVARLVVSPVLGGGCEN</sequence>
<proteinExistence type="predicted"/>